<evidence type="ECO:0000313" key="2">
    <source>
        <dbReference type="EMBL" id="QHT16304.1"/>
    </source>
</evidence>
<protein>
    <submittedName>
        <fullName evidence="2">Uncharacterized protein</fullName>
    </submittedName>
</protein>
<accession>A0A6C0DJ60</accession>
<evidence type="ECO:0000256" key="1">
    <source>
        <dbReference type="SAM" id="MobiDB-lite"/>
    </source>
</evidence>
<name>A0A6C0DJ60_9ZZZZ</name>
<feature type="region of interest" description="Disordered" evidence="1">
    <location>
        <begin position="1"/>
        <end position="53"/>
    </location>
</feature>
<organism evidence="2">
    <name type="scientific">viral metagenome</name>
    <dbReference type="NCBI Taxonomy" id="1070528"/>
    <lineage>
        <taxon>unclassified sequences</taxon>
        <taxon>metagenomes</taxon>
        <taxon>organismal metagenomes</taxon>
    </lineage>
</organism>
<feature type="compositionally biased region" description="Polar residues" evidence="1">
    <location>
        <begin position="10"/>
        <end position="53"/>
    </location>
</feature>
<proteinExistence type="predicted"/>
<reference evidence="2" key="1">
    <citation type="journal article" date="2020" name="Nature">
        <title>Giant virus diversity and host interactions through global metagenomics.</title>
        <authorList>
            <person name="Schulz F."/>
            <person name="Roux S."/>
            <person name="Paez-Espino D."/>
            <person name="Jungbluth S."/>
            <person name="Walsh D.A."/>
            <person name="Denef V.J."/>
            <person name="McMahon K.D."/>
            <person name="Konstantinidis K.T."/>
            <person name="Eloe-Fadrosh E.A."/>
            <person name="Kyrpides N.C."/>
            <person name="Woyke T."/>
        </authorList>
    </citation>
    <scope>NUCLEOTIDE SEQUENCE</scope>
    <source>
        <strain evidence="2">GVMAG-M-3300023174-182</strain>
    </source>
</reference>
<dbReference type="EMBL" id="MN739620">
    <property type="protein sequence ID" value="QHT16304.1"/>
    <property type="molecule type" value="Genomic_DNA"/>
</dbReference>
<sequence>MNEYKDNPDQSRPIQTNPDQSRPIQTNPDQSRPIQTNPDQSRPIQTNPDRTNTLRLTQEFNEKFFSHTRKSIDITNLSIMKDDIKNYRPLTDIQLTQLEDLTENEKIEIIKTYNIMFSSIENLIN</sequence>
<dbReference type="AlphaFoldDB" id="A0A6C0DJ60"/>